<accession>A0AA36GTY2</accession>
<dbReference type="PANTHER" id="PTHR34721:SF3">
    <property type="entry name" value="ACTIVIN_RECP DOMAIN-CONTAINING PROTEIN-RELATED"/>
    <property type="match status" value="1"/>
</dbReference>
<evidence type="ECO:0000313" key="2">
    <source>
        <dbReference type="Proteomes" id="UP001176961"/>
    </source>
</evidence>
<protein>
    <submittedName>
        <fullName evidence="1">Uncharacterized protein</fullName>
    </submittedName>
</protein>
<proteinExistence type="predicted"/>
<keyword evidence="2" id="KW-1185">Reference proteome</keyword>
<dbReference type="AlphaFoldDB" id="A0AA36GTY2"/>
<reference evidence="1" key="1">
    <citation type="submission" date="2023-07" db="EMBL/GenBank/DDBJ databases">
        <authorList>
            <consortium name="CYATHOMIX"/>
        </authorList>
    </citation>
    <scope>NUCLEOTIDE SEQUENCE</scope>
    <source>
        <strain evidence="1">N/A</strain>
    </source>
</reference>
<sequence>MSFSQFIIICALIICVVATIRCYVGTTTNRANPYRTQSCTSARYCLKKSRKSGANTIRQYSCDSWRECTRTGCSTKNKATRCCCKRNLCNHTFDT</sequence>
<dbReference type="SUPFAM" id="SSF57302">
    <property type="entry name" value="Snake toxin-like"/>
    <property type="match status" value="1"/>
</dbReference>
<organism evidence="1 2">
    <name type="scientific">Cylicocyclus nassatus</name>
    <name type="common">Nematode worm</name>
    <dbReference type="NCBI Taxonomy" id="53992"/>
    <lineage>
        <taxon>Eukaryota</taxon>
        <taxon>Metazoa</taxon>
        <taxon>Ecdysozoa</taxon>
        <taxon>Nematoda</taxon>
        <taxon>Chromadorea</taxon>
        <taxon>Rhabditida</taxon>
        <taxon>Rhabditina</taxon>
        <taxon>Rhabditomorpha</taxon>
        <taxon>Strongyloidea</taxon>
        <taxon>Strongylidae</taxon>
        <taxon>Cylicocyclus</taxon>
    </lineage>
</organism>
<comment type="caution">
    <text evidence="1">The sequence shown here is derived from an EMBL/GenBank/DDBJ whole genome shotgun (WGS) entry which is preliminary data.</text>
</comment>
<dbReference type="InterPro" id="IPR045860">
    <property type="entry name" value="Snake_toxin-like_sf"/>
</dbReference>
<gene>
    <name evidence="1" type="ORF">CYNAS_LOCUS10120</name>
</gene>
<dbReference type="PANTHER" id="PTHR34721">
    <property type="entry name" value="PROTEIN CBG09734"/>
    <property type="match status" value="1"/>
</dbReference>
<evidence type="ECO:0000313" key="1">
    <source>
        <dbReference type="EMBL" id="CAJ0598137.1"/>
    </source>
</evidence>
<dbReference type="Proteomes" id="UP001176961">
    <property type="component" value="Unassembled WGS sequence"/>
</dbReference>
<dbReference type="EMBL" id="CATQJL010000223">
    <property type="protein sequence ID" value="CAJ0598137.1"/>
    <property type="molecule type" value="Genomic_DNA"/>
</dbReference>
<name>A0AA36GTY2_CYLNA</name>